<evidence type="ECO:0000313" key="5">
    <source>
        <dbReference type="Proteomes" id="UP001058860"/>
    </source>
</evidence>
<protein>
    <submittedName>
        <fullName evidence="4">DUF11 domain-containing protein</fullName>
    </submittedName>
</protein>
<proteinExistence type="predicted"/>
<dbReference type="Pfam" id="PF01345">
    <property type="entry name" value="DUF11"/>
    <property type="match status" value="1"/>
</dbReference>
<dbReference type="InterPro" id="IPR001434">
    <property type="entry name" value="OmcB-like_DUF11"/>
</dbReference>
<accession>A0ABY5PP44</accession>
<evidence type="ECO:0000259" key="3">
    <source>
        <dbReference type="Pfam" id="PF01345"/>
    </source>
</evidence>
<gene>
    <name evidence="4" type="ORF">LRS13_07775</name>
</gene>
<dbReference type="Gene3D" id="2.60.40.10">
    <property type="entry name" value="Immunoglobulins"/>
    <property type="match status" value="1"/>
</dbReference>
<feature type="chain" id="PRO_5045110836" evidence="2">
    <location>
        <begin position="19"/>
        <end position="314"/>
    </location>
</feature>
<dbReference type="EMBL" id="CP088295">
    <property type="protein sequence ID" value="UUY06280.1"/>
    <property type="molecule type" value="Genomic_DNA"/>
</dbReference>
<evidence type="ECO:0000313" key="4">
    <source>
        <dbReference type="EMBL" id="UUY06280.1"/>
    </source>
</evidence>
<evidence type="ECO:0000256" key="2">
    <source>
        <dbReference type="SAM" id="SignalP"/>
    </source>
</evidence>
<organism evidence="4 5">
    <name type="scientific">Svornostia abyssi</name>
    <dbReference type="NCBI Taxonomy" id="2898438"/>
    <lineage>
        <taxon>Bacteria</taxon>
        <taxon>Bacillati</taxon>
        <taxon>Actinomycetota</taxon>
        <taxon>Thermoleophilia</taxon>
        <taxon>Solirubrobacterales</taxon>
        <taxon>Baekduiaceae</taxon>
        <taxon>Svornostia</taxon>
    </lineage>
</organism>
<feature type="signal peptide" evidence="2">
    <location>
        <begin position="1"/>
        <end position="18"/>
    </location>
</feature>
<dbReference type="Proteomes" id="UP001058860">
    <property type="component" value="Chromosome"/>
</dbReference>
<feature type="region of interest" description="Disordered" evidence="1">
    <location>
        <begin position="159"/>
        <end position="178"/>
    </location>
</feature>
<feature type="domain" description="DUF11" evidence="3">
    <location>
        <begin position="21"/>
        <end position="153"/>
    </location>
</feature>
<name>A0ABY5PP44_9ACTN</name>
<sequence length="314" mass="32013">MLSLVVLLWAILPGAAHAAVDLAITSLVTNPNPMTSLANPEATVTVTVRNGGDAQATFVSVQLLTTGDAEQIQTVTCPVAFSPSPDPALAVPTSCARGTIQPGETVTMTARIVVAGTSTRVPSFTHTATAFQVTPTGNVPDPTPADNTASETVTVTYDSTLTPDDASGGGGGGGTTTKAPTVSALTLAPSTFRAAKSGPSAVAARTPIGTVVTTKLSAAAALTFGVERAAAGRKVGGRCVAPTRRNRTAKACTRWLALSSRFTAEGEAGTNRQRFTGRLGGLRLAPGRYRLVVTAADSRGRVSDPRRAAFRIVS</sequence>
<reference evidence="5" key="1">
    <citation type="submission" date="2021-11" db="EMBL/GenBank/DDBJ databases">
        <title>Cultivation dependent microbiological survey of springs from the worlds oldest radium mine currently devoted to the extraction of radon-saturated water.</title>
        <authorList>
            <person name="Kapinusova G."/>
            <person name="Smrhova T."/>
            <person name="Strejcek M."/>
            <person name="Suman J."/>
            <person name="Jani K."/>
            <person name="Pajer P."/>
            <person name="Uhlik O."/>
        </authorList>
    </citation>
    <scope>NUCLEOTIDE SEQUENCE [LARGE SCALE GENOMIC DNA]</scope>
    <source>
        <strain evidence="5">J379</strain>
    </source>
</reference>
<dbReference type="RefSeq" id="WP_353866727.1">
    <property type="nucleotide sequence ID" value="NZ_CP088295.1"/>
</dbReference>
<keyword evidence="2" id="KW-0732">Signal</keyword>
<dbReference type="InterPro" id="IPR013783">
    <property type="entry name" value="Ig-like_fold"/>
</dbReference>
<keyword evidence="5" id="KW-1185">Reference proteome</keyword>
<evidence type="ECO:0000256" key="1">
    <source>
        <dbReference type="SAM" id="MobiDB-lite"/>
    </source>
</evidence>